<sequence length="143" mass="15904">MPAPRLPGPETARMLHSSYNRAPRRKLIPNLFSSILQVIADSDHPLTEPEIVVAISKRMNRNDEELKRQITVGLQDALITGYLRMKNLRYSVVTNRLEQLQSRAASSSSGMAGSSWISQATASESMESLDVSGETTREMESEN</sequence>
<evidence type="ECO:0000313" key="3">
    <source>
        <dbReference type="Proteomes" id="UP001652661"/>
    </source>
</evidence>
<feature type="region of interest" description="Disordered" evidence="1">
    <location>
        <begin position="102"/>
        <end position="143"/>
    </location>
</feature>
<accession>A0A6P4J4U2</accession>
<proteinExistence type="predicted"/>
<dbReference type="Pfam" id="PF16007">
    <property type="entry name" value="DUF4777"/>
    <property type="match status" value="1"/>
</dbReference>
<feature type="compositionally biased region" description="Low complexity" evidence="1">
    <location>
        <begin position="102"/>
        <end position="115"/>
    </location>
</feature>
<organism evidence="3 4">
    <name type="scientific">Drosophila kikkawai</name>
    <name type="common">Fruit fly</name>
    <dbReference type="NCBI Taxonomy" id="30033"/>
    <lineage>
        <taxon>Eukaryota</taxon>
        <taxon>Metazoa</taxon>
        <taxon>Ecdysozoa</taxon>
        <taxon>Arthropoda</taxon>
        <taxon>Hexapoda</taxon>
        <taxon>Insecta</taxon>
        <taxon>Pterygota</taxon>
        <taxon>Neoptera</taxon>
        <taxon>Endopterygota</taxon>
        <taxon>Diptera</taxon>
        <taxon>Brachycera</taxon>
        <taxon>Muscomorpha</taxon>
        <taxon>Ephydroidea</taxon>
        <taxon>Drosophilidae</taxon>
        <taxon>Drosophila</taxon>
        <taxon>Sophophora</taxon>
    </lineage>
</organism>
<feature type="domain" description="DUF4777" evidence="2">
    <location>
        <begin position="28"/>
        <end position="92"/>
    </location>
</feature>
<dbReference type="Proteomes" id="UP001652661">
    <property type="component" value="Chromosome X"/>
</dbReference>
<dbReference type="OrthoDB" id="7841972at2759"/>
<dbReference type="RefSeq" id="XP_017030374.1">
    <property type="nucleotide sequence ID" value="XM_017174885.3"/>
</dbReference>
<evidence type="ECO:0000313" key="4">
    <source>
        <dbReference type="RefSeq" id="XP_017030374.1"/>
    </source>
</evidence>
<feature type="compositionally biased region" description="Polar residues" evidence="1">
    <location>
        <begin position="116"/>
        <end position="126"/>
    </location>
</feature>
<reference evidence="4" key="1">
    <citation type="submission" date="2025-08" db="UniProtKB">
        <authorList>
            <consortium name="RefSeq"/>
        </authorList>
    </citation>
    <scope>IDENTIFICATION</scope>
    <source>
        <strain evidence="4">14028-0561.14</strain>
        <tissue evidence="4">Whole fly</tissue>
    </source>
</reference>
<gene>
    <name evidence="4" type="primary">LOC108080229</name>
</gene>
<dbReference type="GeneID" id="108080229"/>
<evidence type="ECO:0000259" key="2">
    <source>
        <dbReference type="Pfam" id="PF16007"/>
    </source>
</evidence>
<evidence type="ECO:0000256" key="1">
    <source>
        <dbReference type="SAM" id="MobiDB-lite"/>
    </source>
</evidence>
<name>A0A6P4J4U2_DROKI</name>
<protein>
    <recommendedName>
        <fullName evidence="2">DUF4777 domain-containing protein</fullName>
    </recommendedName>
</protein>
<dbReference type="InterPro" id="IPR031957">
    <property type="entry name" value="DUF4777"/>
</dbReference>
<keyword evidence="3" id="KW-1185">Reference proteome</keyword>
<dbReference type="AlphaFoldDB" id="A0A6P4J4U2"/>